<dbReference type="InterPro" id="IPR036188">
    <property type="entry name" value="FAD/NAD-bd_sf"/>
</dbReference>
<dbReference type="SUPFAM" id="SSF51905">
    <property type="entry name" value="FAD/NAD(P)-binding domain"/>
    <property type="match status" value="1"/>
</dbReference>
<dbReference type="PANTHER" id="PTHR43734">
    <property type="entry name" value="PHYTOENE DESATURASE"/>
    <property type="match status" value="1"/>
</dbReference>
<comment type="pathway">
    <text evidence="1 4">Carotenoid biosynthesis.</text>
</comment>
<evidence type="ECO:0000256" key="5">
    <source>
        <dbReference type="SAM" id="MobiDB-lite"/>
    </source>
</evidence>
<keyword evidence="3 4" id="KW-0560">Oxidoreductase</keyword>
<evidence type="ECO:0000256" key="2">
    <source>
        <dbReference type="ARBA" id="ARBA00022746"/>
    </source>
</evidence>
<organism evidence="7 8">
    <name type="scientific">Cryobacterium zhongshanensis</name>
    <dbReference type="NCBI Taxonomy" id="2928153"/>
    <lineage>
        <taxon>Bacteria</taxon>
        <taxon>Bacillati</taxon>
        <taxon>Actinomycetota</taxon>
        <taxon>Actinomycetes</taxon>
        <taxon>Micrococcales</taxon>
        <taxon>Microbacteriaceae</taxon>
        <taxon>Cryobacterium</taxon>
    </lineage>
</organism>
<reference evidence="7" key="1">
    <citation type="submission" date="2022-03" db="EMBL/GenBank/DDBJ databases">
        <title>Cryobacterium sp. nov. strain ZS14-85, isolated from Antarctic soil.</title>
        <authorList>
            <person name="Li J."/>
            <person name="Niu G."/>
        </authorList>
    </citation>
    <scope>NUCLEOTIDE SEQUENCE</scope>
    <source>
        <strain evidence="7">ZS14-85</strain>
    </source>
</reference>
<dbReference type="PANTHER" id="PTHR43734:SF1">
    <property type="entry name" value="PHYTOENE DESATURASE"/>
    <property type="match status" value="1"/>
</dbReference>
<dbReference type="Pfam" id="PF01593">
    <property type="entry name" value="Amino_oxidase"/>
    <property type="match status" value="1"/>
</dbReference>
<dbReference type="NCBIfam" id="TIGR02734">
    <property type="entry name" value="crtI_fam"/>
    <property type="match status" value="1"/>
</dbReference>
<feature type="domain" description="Amine oxidase" evidence="6">
    <location>
        <begin position="24"/>
        <end position="519"/>
    </location>
</feature>
<evidence type="ECO:0000259" key="6">
    <source>
        <dbReference type="Pfam" id="PF01593"/>
    </source>
</evidence>
<dbReference type="EMBL" id="JALGAR010000003">
    <property type="protein sequence ID" value="MCI4658647.1"/>
    <property type="molecule type" value="Genomic_DNA"/>
</dbReference>
<comment type="similarity">
    <text evidence="4">Belongs to the carotenoid/retinoid oxidoreductase family.</text>
</comment>
<dbReference type="InterPro" id="IPR014105">
    <property type="entry name" value="Carotenoid/retinoid_OxRdtase"/>
</dbReference>
<keyword evidence="2 4" id="KW-0125">Carotenoid biosynthesis</keyword>
<comment type="caution">
    <text evidence="7">The sequence shown here is derived from an EMBL/GenBank/DDBJ whole genome shotgun (WGS) entry which is preliminary data.</text>
</comment>
<dbReference type="AlphaFoldDB" id="A0AA41QWR1"/>
<evidence type="ECO:0000256" key="4">
    <source>
        <dbReference type="RuleBase" id="RU362075"/>
    </source>
</evidence>
<name>A0AA41QWR1_9MICO</name>
<dbReference type="InterPro" id="IPR002937">
    <property type="entry name" value="Amino_oxidase"/>
</dbReference>
<evidence type="ECO:0000256" key="3">
    <source>
        <dbReference type="ARBA" id="ARBA00023002"/>
    </source>
</evidence>
<dbReference type="Gene3D" id="3.50.50.60">
    <property type="entry name" value="FAD/NAD(P)-binding domain"/>
    <property type="match status" value="2"/>
</dbReference>
<dbReference type="EC" id="1.-.-.-" evidence="7"/>
<dbReference type="RefSeq" id="WP_243012329.1">
    <property type="nucleotide sequence ID" value="NZ_JALGAR010000003.1"/>
</dbReference>
<evidence type="ECO:0000313" key="8">
    <source>
        <dbReference type="Proteomes" id="UP001165341"/>
    </source>
</evidence>
<keyword evidence="8" id="KW-1185">Reference proteome</keyword>
<protein>
    <submittedName>
        <fullName evidence="7">Phytoene desaturase family protein</fullName>
        <ecNumber evidence="7">1.-.-.-</ecNumber>
    </submittedName>
</protein>
<accession>A0AA41QWR1</accession>
<evidence type="ECO:0000256" key="1">
    <source>
        <dbReference type="ARBA" id="ARBA00004829"/>
    </source>
</evidence>
<evidence type="ECO:0000313" key="7">
    <source>
        <dbReference type="EMBL" id="MCI4658647.1"/>
    </source>
</evidence>
<dbReference type="GO" id="GO:0016491">
    <property type="term" value="F:oxidoreductase activity"/>
    <property type="evidence" value="ECO:0007669"/>
    <property type="project" value="UniProtKB-KW"/>
</dbReference>
<feature type="region of interest" description="Disordered" evidence="5">
    <location>
        <begin position="554"/>
        <end position="586"/>
    </location>
</feature>
<dbReference type="GO" id="GO:0016117">
    <property type="term" value="P:carotenoid biosynthetic process"/>
    <property type="evidence" value="ECO:0007669"/>
    <property type="project" value="UniProtKB-KW"/>
</dbReference>
<proteinExistence type="inferred from homology"/>
<sequence length="586" mass="62150">MTPHSAGQTPGHTGGHTIVIGGGIAGLASAALLARDGQKVTLLEAGDTLGGRAGTWTEQGFRFETGPSWYLMPGVFDHFFRLFGTSSAEQFGLRRLDPGYRVYFEDTPDPIDIRAERADNIALFESIEHGAGAALDRYLDSAEDTYRMAVSRFLYTSFQSFRPLLVRDVLTRLGRLARLLLQPLDRFVAGYVKDPRLRQVLGYPAVFLGSSPDQTPSMYHLMSHLDLADGVLYPQGGFTRLIESIADLARAEGVEVITGARVTSITTTPGTGPGAARRRRASVAGVSYVDRAGTTVRLAADRVVSAADLHHTETELLPEALQSYPESWWQHRVSGPGAVLVLLGVRGELPKLEHHTLLFTRDWGENFGRIFGKNPSVASPASFYVCMPSATDPGVAPEGSSNLFLLVPIPADPGLGHGGVDGAGSPAIEAIADDAIGQLADWAGIPDLADRIVVRRTIGPGDFADDLNSWRGGALGPAHTLKQSAFFRGSNASSKVDGLYYAGGTTIPGIGLPMCLISAEILLKRMRSDTSTGPLAEPLPRRGTVPVPVRVAVPLHPEDERGAGTSGDAETGGTSGDAGTGAPSEP</sequence>
<gene>
    <name evidence="7" type="primary">crtI</name>
    <name evidence="7" type="ORF">MQH31_12600</name>
</gene>
<dbReference type="Proteomes" id="UP001165341">
    <property type="component" value="Unassembled WGS sequence"/>
</dbReference>